<evidence type="ECO:0000256" key="4">
    <source>
        <dbReference type="ARBA" id="ARBA00022801"/>
    </source>
</evidence>
<dbReference type="KEGG" id="mfa:Mfla_0786"/>
<dbReference type="GO" id="GO:0005886">
    <property type="term" value="C:plasma membrane"/>
    <property type="evidence" value="ECO:0007669"/>
    <property type="project" value="UniProtKB-SubCell"/>
</dbReference>
<organism evidence="9 10">
    <name type="scientific">Methylobacillus flagellatus (strain ATCC 51484 / DSM 6875 / VKM B-1610 / KT)</name>
    <dbReference type="NCBI Taxonomy" id="265072"/>
    <lineage>
        <taxon>Bacteria</taxon>
        <taxon>Pseudomonadati</taxon>
        <taxon>Pseudomonadota</taxon>
        <taxon>Betaproteobacteria</taxon>
        <taxon>Nitrosomonadales</taxon>
        <taxon>Methylophilaceae</taxon>
        <taxon>Methylobacillus</taxon>
    </lineage>
</organism>
<sequence length="179" mass="20012">MHNRSLTHYLERICALDSALCIKVNRSSHYRLVRWSFRLVSRLGDGMFWYAIMLGIVLTQGEDGIAACLHMMSVGLSGTLIYKWLKGKTLRPRPYEVHQDVWLAGKPLDKFSFPSGHTLHAVAFSVVALTYYPQLGMLIMPFAILVAMSRVVLGLHYPSDVLAGALLGALIAMVSFIFI</sequence>
<evidence type="ECO:0000256" key="6">
    <source>
        <dbReference type="ARBA" id="ARBA00023136"/>
    </source>
</evidence>
<evidence type="ECO:0000313" key="10">
    <source>
        <dbReference type="Proteomes" id="UP000002440"/>
    </source>
</evidence>
<dbReference type="OrthoDB" id="9801622at2"/>
<keyword evidence="2" id="KW-1003">Cell membrane</keyword>
<proteinExistence type="predicted"/>
<feature type="transmembrane region" description="Helical" evidence="7">
    <location>
        <begin position="135"/>
        <end position="155"/>
    </location>
</feature>
<protein>
    <submittedName>
        <fullName evidence="9">Phosphoesterase, PA-phosphatase related protein</fullName>
    </submittedName>
</protein>
<dbReference type="eggNOG" id="COG0671">
    <property type="taxonomic scope" value="Bacteria"/>
</dbReference>
<dbReference type="Proteomes" id="UP000002440">
    <property type="component" value="Chromosome"/>
</dbReference>
<keyword evidence="10" id="KW-1185">Reference proteome</keyword>
<reference evidence="9 10" key="1">
    <citation type="submission" date="2006-03" db="EMBL/GenBank/DDBJ databases">
        <title>Complete sequence of Methylobacillus flagellatus KT.</title>
        <authorList>
            <consortium name="US DOE Joint Genome Institute"/>
            <person name="Copeland A."/>
            <person name="Lucas S."/>
            <person name="Lapidus A."/>
            <person name="Barry K."/>
            <person name="Detter J.C."/>
            <person name="Glavina del Rio T."/>
            <person name="Hammon N."/>
            <person name="Israni S."/>
            <person name="Dalin E."/>
            <person name="Tice H."/>
            <person name="Pitluck S."/>
            <person name="Brettin T."/>
            <person name="Bruce D."/>
            <person name="Han C."/>
            <person name="Tapia R."/>
            <person name="Saunders E."/>
            <person name="Gilna P."/>
            <person name="Schmutz J."/>
            <person name="Larimer F."/>
            <person name="Land M."/>
            <person name="Kyrpides N."/>
            <person name="Anderson I."/>
            <person name="Richardson P."/>
        </authorList>
    </citation>
    <scope>NUCLEOTIDE SEQUENCE [LARGE SCALE GENOMIC DNA]</scope>
    <source>
        <strain evidence="10">KT / ATCC 51484 / DSM 6875</strain>
    </source>
</reference>
<evidence type="ECO:0000256" key="1">
    <source>
        <dbReference type="ARBA" id="ARBA00004651"/>
    </source>
</evidence>
<dbReference type="CDD" id="cd01610">
    <property type="entry name" value="PAP2_like"/>
    <property type="match status" value="1"/>
</dbReference>
<evidence type="ECO:0000256" key="3">
    <source>
        <dbReference type="ARBA" id="ARBA00022692"/>
    </source>
</evidence>
<keyword evidence="3 7" id="KW-0812">Transmembrane</keyword>
<dbReference type="PANTHER" id="PTHR14969:SF62">
    <property type="entry name" value="DECAPRENYLPHOSPHORYL-5-PHOSPHORIBOSE PHOSPHATASE RV3807C-RELATED"/>
    <property type="match status" value="1"/>
</dbReference>
<evidence type="ECO:0000256" key="5">
    <source>
        <dbReference type="ARBA" id="ARBA00022989"/>
    </source>
</evidence>
<feature type="transmembrane region" description="Helical" evidence="7">
    <location>
        <begin position="39"/>
        <end position="58"/>
    </location>
</feature>
<dbReference type="SMART" id="SM00014">
    <property type="entry name" value="acidPPc"/>
    <property type="match status" value="1"/>
</dbReference>
<evidence type="ECO:0000313" key="9">
    <source>
        <dbReference type="EMBL" id="ABE49054.1"/>
    </source>
</evidence>
<dbReference type="GO" id="GO:0016787">
    <property type="term" value="F:hydrolase activity"/>
    <property type="evidence" value="ECO:0007669"/>
    <property type="project" value="UniProtKB-KW"/>
</dbReference>
<dbReference type="RefSeq" id="WP_011479151.1">
    <property type="nucleotide sequence ID" value="NC_007947.1"/>
</dbReference>
<dbReference type="STRING" id="265072.Mfla_0786"/>
<dbReference type="PANTHER" id="PTHR14969">
    <property type="entry name" value="SPHINGOSINE-1-PHOSPHATE PHOSPHOHYDROLASE"/>
    <property type="match status" value="1"/>
</dbReference>
<dbReference type="AlphaFoldDB" id="Q1H383"/>
<evidence type="ECO:0000256" key="2">
    <source>
        <dbReference type="ARBA" id="ARBA00022475"/>
    </source>
</evidence>
<accession>Q1H383</accession>
<dbReference type="Gene3D" id="1.20.144.10">
    <property type="entry name" value="Phosphatidic acid phosphatase type 2/haloperoxidase"/>
    <property type="match status" value="1"/>
</dbReference>
<dbReference type="InterPro" id="IPR000326">
    <property type="entry name" value="PAP2/HPO"/>
</dbReference>
<keyword evidence="4" id="KW-0378">Hydrolase</keyword>
<dbReference type="SUPFAM" id="SSF48317">
    <property type="entry name" value="Acid phosphatase/Vanadium-dependent haloperoxidase"/>
    <property type="match status" value="1"/>
</dbReference>
<keyword evidence="6 7" id="KW-0472">Membrane</keyword>
<name>Q1H383_METFK</name>
<comment type="subcellular location">
    <subcellularLocation>
        <location evidence="1">Cell membrane</location>
        <topology evidence="1">Multi-pass membrane protein</topology>
    </subcellularLocation>
</comment>
<keyword evidence="5 7" id="KW-1133">Transmembrane helix</keyword>
<gene>
    <name evidence="9" type="ordered locus">Mfla_0786</name>
</gene>
<dbReference type="Pfam" id="PF01569">
    <property type="entry name" value="PAP2"/>
    <property type="match status" value="1"/>
</dbReference>
<feature type="transmembrane region" description="Helical" evidence="7">
    <location>
        <begin position="161"/>
        <end position="178"/>
    </location>
</feature>
<feature type="transmembrane region" description="Helical" evidence="7">
    <location>
        <begin position="64"/>
        <end position="85"/>
    </location>
</feature>
<evidence type="ECO:0000259" key="8">
    <source>
        <dbReference type="SMART" id="SM00014"/>
    </source>
</evidence>
<dbReference type="InterPro" id="IPR036938">
    <property type="entry name" value="PAP2/HPO_sf"/>
</dbReference>
<dbReference type="HOGENOM" id="CLU_072573_10_2_4"/>
<dbReference type="EMBL" id="CP000284">
    <property type="protein sequence ID" value="ABE49054.1"/>
    <property type="molecule type" value="Genomic_DNA"/>
</dbReference>
<evidence type="ECO:0000256" key="7">
    <source>
        <dbReference type="SAM" id="Phobius"/>
    </source>
</evidence>
<feature type="domain" description="Phosphatidic acid phosphatase type 2/haloperoxidase" evidence="8">
    <location>
        <begin position="67"/>
        <end position="176"/>
    </location>
</feature>